<dbReference type="CDD" id="cd02440">
    <property type="entry name" value="AdoMet_MTases"/>
    <property type="match status" value="1"/>
</dbReference>
<reference evidence="2 3" key="1">
    <citation type="submission" date="2024-06" db="EMBL/GenBank/DDBJ databases">
        <title>Caproicibacterium argilliputei sp. nov, a novel caproic acid producing anaerobic bacterium isolated from pit mud.</title>
        <authorList>
            <person name="Xia S."/>
        </authorList>
    </citation>
    <scope>NUCLEOTIDE SEQUENCE [LARGE SCALE GENOMIC DNA]</scope>
    <source>
        <strain evidence="2 3">ZCY20-5</strain>
    </source>
</reference>
<dbReference type="GO" id="GO:0008757">
    <property type="term" value="F:S-adenosylmethionine-dependent methyltransferase activity"/>
    <property type="evidence" value="ECO:0007669"/>
    <property type="project" value="InterPro"/>
</dbReference>
<dbReference type="PANTHER" id="PTHR43591">
    <property type="entry name" value="METHYLTRANSFERASE"/>
    <property type="match status" value="1"/>
</dbReference>
<organism evidence="2 3">
    <name type="scientific">Caproicibacterium argilliputei</name>
    <dbReference type="NCBI Taxonomy" id="3030016"/>
    <lineage>
        <taxon>Bacteria</taxon>
        <taxon>Bacillati</taxon>
        <taxon>Bacillota</taxon>
        <taxon>Clostridia</taxon>
        <taxon>Eubacteriales</taxon>
        <taxon>Oscillospiraceae</taxon>
        <taxon>Caproicibacterium</taxon>
    </lineage>
</organism>
<keyword evidence="2" id="KW-0808">Transferase</keyword>
<dbReference type="RefSeq" id="WP_316934931.1">
    <property type="nucleotide sequence ID" value="NZ_CP135996.1"/>
</dbReference>
<name>A0AA97H0H7_9FIRM</name>
<dbReference type="InterPro" id="IPR013216">
    <property type="entry name" value="Methyltransf_11"/>
</dbReference>
<keyword evidence="3" id="KW-1185">Reference proteome</keyword>
<dbReference type="AlphaFoldDB" id="A0AA97H0H7"/>
<dbReference type="InterPro" id="IPR029063">
    <property type="entry name" value="SAM-dependent_MTases_sf"/>
</dbReference>
<feature type="domain" description="Methyltransferase type 11" evidence="1">
    <location>
        <begin position="54"/>
        <end position="150"/>
    </location>
</feature>
<reference evidence="3" key="2">
    <citation type="submission" date="2024-06" db="EMBL/GenBank/DDBJ databases">
        <title>Caproicibacterium argilliputei sp. nov, a novel caproic acid producing anaerobic bacterium isolated from pit mud.</title>
        <authorList>
            <person name="Zeng C."/>
        </authorList>
    </citation>
    <scope>NUCLEOTIDE SEQUENCE [LARGE SCALE GENOMIC DNA]</scope>
    <source>
        <strain evidence="3">ZCY20-5</strain>
    </source>
</reference>
<accession>A0AA97H0H7</accession>
<protein>
    <submittedName>
        <fullName evidence="2">Class I SAM-dependent methyltransferase</fullName>
        <ecNumber evidence="2">2.1.-.-</ecNumber>
    </submittedName>
</protein>
<proteinExistence type="predicted"/>
<dbReference type="SUPFAM" id="SSF53335">
    <property type="entry name" value="S-adenosyl-L-methionine-dependent methyltransferases"/>
    <property type="match status" value="1"/>
</dbReference>
<keyword evidence="2" id="KW-0489">Methyltransferase</keyword>
<dbReference type="KEGG" id="carl:PXC00_09425"/>
<evidence type="ECO:0000313" key="2">
    <source>
        <dbReference type="EMBL" id="WOC31438.1"/>
    </source>
</evidence>
<gene>
    <name evidence="2" type="ORF">PXC00_09425</name>
</gene>
<dbReference type="Proteomes" id="UP001300604">
    <property type="component" value="Chromosome"/>
</dbReference>
<sequence>MNRMNRTELVKEQYRSTDNLNIRITLHEKYSTNRQGFGNWILEQYRFFPGCRILELGCGTGDLWESHTDLLPASSELILSDFSQGMVTEVQKKFAACPHISCQKIDIANIPFPNCSFDWVIANMMLYHVPNLEGALAEAARVLKPGGHFAAATYGEHGIADYLEEHLHAYGFSQKVNNTFTLQNGNALLSRRFRTVERCVYPDALEVTETKDLVDYILSMTSMTNLSLDRAALFAYFEAQKNECGVIRIPEEYGMFLCTL</sequence>
<evidence type="ECO:0000313" key="3">
    <source>
        <dbReference type="Proteomes" id="UP001300604"/>
    </source>
</evidence>
<dbReference type="GO" id="GO:0032259">
    <property type="term" value="P:methylation"/>
    <property type="evidence" value="ECO:0007669"/>
    <property type="project" value="UniProtKB-KW"/>
</dbReference>
<evidence type="ECO:0000259" key="1">
    <source>
        <dbReference type="Pfam" id="PF08241"/>
    </source>
</evidence>
<dbReference type="Gene3D" id="3.40.50.150">
    <property type="entry name" value="Vaccinia Virus protein VP39"/>
    <property type="match status" value="1"/>
</dbReference>
<dbReference type="EC" id="2.1.-.-" evidence="2"/>
<reference evidence="3" key="3">
    <citation type="submission" date="2024-06" db="EMBL/GenBank/DDBJ databases">
        <authorList>
            <person name="Zeng C."/>
        </authorList>
    </citation>
    <scope>NUCLEOTIDE SEQUENCE [LARGE SCALE GENOMIC DNA]</scope>
    <source>
        <strain evidence="3">ZCY20-5</strain>
    </source>
</reference>
<dbReference type="Pfam" id="PF08241">
    <property type="entry name" value="Methyltransf_11"/>
    <property type="match status" value="1"/>
</dbReference>
<dbReference type="EMBL" id="CP135996">
    <property type="protein sequence ID" value="WOC31438.1"/>
    <property type="molecule type" value="Genomic_DNA"/>
</dbReference>